<organism evidence="9 10">
    <name type="scientific">Lutibaculum baratangense AMV1</name>
    <dbReference type="NCBI Taxonomy" id="631454"/>
    <lineage>
        <taxon>Bacteria</taxon>
        <taxon>Pseudomonadati</taxon>
        <taxon>Pseudomonadota</taxon>
        <taxon>Alphaproteobacteria</taxon>
        <taxon>Hyphomicrobiales</taxon>
        <taxon>Tepidamorphaceae</taxon>
        <taxon>Lutibaculum</taxon>
    </lineage>
</organism>
<name>V4R327_9HYPH</name>
<dbReference type="eggNOG" id="COG3770">
    <property type="taxonomic scope" value="Bacteria"/>
</dbReference>
<gene>
    <name evidence="9" type="ORF">N177_0852</name>
</gene>
<keyword evidence="10" id="KW-1185">Reference proteome</keyword>
<evidence type="ECO:0000256" key="3">
    <source>
        <dbReference type="ARBA" id="ARBA00022729"/>
    </source>
</evidence>
<dbReference type="PIRSF" id="PIRSF018455">
    <property type="entry name" value="MepA"/>
    <property type="match status" value="1"/>
</dbReference>
<proteinExistence type="predicted"/>
<dbReference type="STRING" id="631454.N177_0852"/>
<keyword evidence="7" id="KW-0482">Metalloprotease</keyword>
<evidence type="ECO:0000256" key="2">
    <source>
        <dbReference type="ARBA" id="ARBA00022723"/>
    </source>
</evidence>
<accession>V4R327</accession>
<dbReference type="GO" id="GO:0008237">
    <property type="term" value="F:metallopeptidase activity"/>
    <property type="evidence" value="ECO:0007669"/>
    <property type="project" value="UniProtKB-KW"/>
</dbReference>
<dbReference type="GO" id="GO:0030288">
    <property type="term" value="C:outer membrane-bounded periplasmic space"/>
    <property type="evidence" value="ECO:0007669"/>
    <property type="project" value="InterPro"/>
</dbReference>
<evidence type="ECO:0000313" key="9">
    <source>
        <dbReference type="EMBL" id="ESR26352.1"/>
    </source>
</evidence>
<evidence type="ECO:0000256" key="6">
    <source>
        <dbReference type="ARBA" id="ARBA00022833"/>
    </source>
</evidence>
<feature type="disulfide bond" evidence="8">
    <location>
        <begin position="258"/>
        <end position="265"/>
    </location>
</feature>
<protein>
    <submittedName>
        <fullName evidence="9">Murein endopeptidase</fullName>
    </submittedName>
</protein>
<dbReference type="Gene3D" id="3.30.1380.10">
    <property type="match status" value="1"/>
</dbReference>
<dbReference type="Pfam" id="PF03411">
    <property type="entry name" value="Peptidase_M74"/>
    <property type="match status" value="1"/>
</dbReference>
<evidence type="ECO:0000313" key="10">
    <source>
        <dbReference type="Proteomes" id="UP000017819"/>
    </source>
</evidence>
<keyword evidence="3" id="KW-0732">Signal</keyword>
<dbReference type="GO" id="GO:0006508">
    <property type="term" value="P:proteolysis"/>
    <property type="evidence" value="ECO:0007669"/>
    <property type="project" value="UniProtKB-KW"/>
</dbReference>
<evidence type="ECO:0000256" key="4">
    <source>
        <dbReference type="ARBA" id="ARBA00022764"/>
    </source>
</evidence>
<keyword evidence="8" id="KW-1015">Disulfide bond</keyword>
<dbReference type="InterPro" id="IPR009045">
    <property type="entry name" value="Zn_M74/Hedgehog-like"/>
</dbReference>
<keyword evidence="2" id="KW-0479">Metal-binding</keyword>
<feature type="disulfide bond" evidence="8">
    <location>
        <begin position="85"/>
        <end position="312"/>
    </location>
</feature>
<dbReference type="Proteomes" id="UP000017819">
    <property type="component" value="Unassembled WGS sequence"/>
</dbReference>
<dbReference type="EMBL" id="AWXZ01000015">
    <property type="protein sequence ID" value="ESR26352.1"/>
    <property type="molecule type" value="Genomic_DNA"/>
</dbReference>
<dbReference type="GO" id="GO:0046872">
    <property type="term" value="F:metal ion binding"/>
    <property type="evidence" value="ECO:0007669"/>
    <property type="project" value="UniProtKB-KW"/>
</dbReference>
<reference evidence="9 10" key="1">
    <citation type="journal article" date="2014" name="Genome Announc.">
        <title>Draft Genome Sequence of Lutibaculum baratangense Strain AMV1T, Isolated from a Mud Volcano in Andamans, India.</title>
        <authorList>
            <person name="Singh A."/>
            <person name="Sreenivas A."/>
            <person name="Sathyanarayana Reddy G."/>
            <person name="Pinnaka A.K."/>
            <person name="Shivaji S."/>
        </authorList>
    </citation>
    <scope>NUCLEOTIDE SEQUENCE [LARGE SCALE GENOMIC DNA]</scope>
    <source>
        <strain evidence="9 10">AMV1</strain>
    </source>
</reference>
<evidence type="ECO:0000256" key="5">
    <source>
        <dbReference type="ARBA" id="ARBA00022801"/>
    </source>
</evidence>
<dbReference type="GO" id="GO:0004252">
    <property type="term" value="F:serine-type endopeptidase activity"/>
    <property type="evidence" value="ECO:0007669"/>
    <property type="project" value="InterPro"/>
</dbReference>
<keyword evidence="5" id="KW-0378">Hydrolase</keyword>
<evidence type="ECO:0000256" key="1">
    <source>
        <dbReference type="ARBA" id="ARBA00022670"/>
    </source>
</evidence>
<dbReference type="InterPro" id="IPR005073">
    <property type="entry name" value="Peptidase_M74"/>
</dbReference>
<comment type="caution">
    <text evidence="9">The sequence shown here is derived from an EMBL/GenBank/DDBJ whole genome shotgun (WGS) entry which is preliminary data.</text>
</comment>
<sequence>MTVNRGAGEVCGESPFDAIMRGKRSGSHIMRRLLTILAVTSLALSVSAFAGRTAAAQTPAKELFGAMAEPAPLAARAIGSYAKGCLAGGVALPINGPAWQVMRLSRNRNWGHPKLVGLLERIAVGAQSEGWPGLLVGDLAQPRGGPMTSGHASHQIGLDADIWLTPMPNRTLIPEERETISAVSMLKDGTRQVDPARWSDAHARLIRLAARQPEVDRIFVHPGIKQELCRTAGNDRAWLRKVRPWWGHHYHFHVRIDCPGGSAGCTPQGAPPAGDGCGEELAWWLSDEPWTPSDTPAKPKPPLTLTDLPRECRMVLDARGAPVFGVHPAPPPNPLRRSG</sequence>
<keyword evidence="1" id="KW-0645">Protease</keyword>
<feature type="disulfide bond" evidence="8">
    <location>
        <begin position="229"/>
        <end position="277"/>
    </location>
</feature>
<dbReference type="SUPFAM" id="SSF55166">
    <property type="entry name" value="Hedgehog/DD-peptidase"/>
    <property type="match status" value="1"/>
</dbReference>
<evidence type="ECO:0000256" key="8">
    <source>
        <dbReference type="PIRSR" id="PIRSR018455-2"/>
    </source>
</evidence>
<keyword evidence="6" id="KW-0862">Zinc</keyword>
<dbReference type="NCBIfam" id="NF006947">
    <property type="entry name" value="PRK09429.1"/>
    <property type="match status" value="1"/>
</dbReference>
<dbReference type="AlphaFoldDB" id="V4R327"/>
<evidence type="ECO:0000256" key="7">
    <source>
        <dbReference type="ARBA" id="ARBA00023049"/>
    </source>
</evidence>
<dbReference type="PATRIC" id="fig|631454.5.peg.839"/>
<keyword evidence="4" id="KW-0574">Periplasm</keyword>